<organism evidence="2">
    <name type="scientific">Cacopsylla melanoneura</name>
    <dbReference type="NCBI Taxonomy" id="428564"/>
    <lineage>
        <taxon>Eukaryota</taxon>
        <taxon>Metazoa</taxon>
        <taxon>Ecdysozoa</taxon>
        <taxon>Arthropoda</taxon>
        <taxon>Hexapoda</taxon>
        <taxon>Insecta</taxon>
        <taxon>Pterygota</taxon>
        <taxon>Neoptera</taxon>
        <taxon>Paraneoptera</taxon>
        <taxon>Hemiptera</taxon>
        <taxon>Sternorrhyncha</taxon>
        <taxon>Psylloidea</taxon>
        <taxon>Psyllidae</taxon>
        <taxon>Psyllinae</taxon>
        <taxon>Cacopsylla</taxon>
    </lineage>
</organism>
<keyword evidence="1" id="KW-0812">Transmembrane</keyword>
<dbReference type="EMBL" id="HBUF01531206">
    <property type="protein sequence ID" value="CAG6751870.1"/>
    <property type="molecule type" value="Transcribed_RNA"/>
</dbReference>
<name>A0A8D9E8Z3_9HEMI</name>
<dbReference type="EMBL" id="HBUF01132478">
    <property type="protein sequence ID" value="CAG6644516.1"/>
    <property type="molecule type" value="Transcribed_RNA"/>
</dbReference>
<evidence type="ECO:0000256" key="1">
    <source>
        <dbReference type="SAM" id="Phobius"/>
    </source>
</evidence>
<dbReference type="EMBL" id="HBUF01531207">
    <property type="protein sequence ID" value="CAG6751872.1"/>
    <property type="molecule type" value="Transcribed_RNA"/>
</dbReference>
<dbReference type="EMBL" id="HBUF01453626">
    <property type="protein sequence ID" value="CAG6743776.1"/>
    <property type="molecule type" value="Transcribed_RNA"/>
</dbReference>
<dbReference type="EMBL" id="HBUF01300775">
    <property type="protein sequence ID" value="CAG6691071.1"/>
    <property type="molecule type" value="Transcribed_RNA"/>
</dbReference>
<keyword evidence="1" id="KW-1133">Transmembrane helix</keyword>
<sequence length="112" mass="12515">MTSQRQMDVKSVQASISFKRFRMILSSHSSTVLLEHSIALLVGLHSLTTPLISTSLPPFVCIVGSPNSTQRLTLVKIIFLFVSMSFMLSFIGNFRSSVIWFLIISRPSLLIL</sequence>
<protein>
    <submittedName>
        <fullName evidence="2">Uncharacterized protein</fullName>
    </submittedName>
</protein>
<proteinExistence type="predicted"/>
<evidence type="ECO:0000313" key="2">
    <source>
        <dbReference type="EMBL" id="CAG6743774.1"/>
    </source>
</evidence>
<dbReference type="EMBL" id="HBUF01453625">
    <property type="protein sequence ID" value="CAG6743774.1"/>
    <property type="molecule type" value="Transcribed_RNA"/>
</dbReference>
<accession>A0A8D9E8Z3</accession>
<dbReference type="EMBL" id="HBUF01132479">
    <property type="protein sequence ID" value="CAG6644518.1"/>
    <property type="molecule type" value="Transcribed_RNA"/>
</dbReference>
<feature type="transmembrane region" description="Helical" evidence="1">
    <location>
        <begin position="77"/>
        <end position="103"/>
    </location>
</feature>
<reference evidence="2" key="1">
    <citation type="submission" date="2021-05" db="EMBL/GenBank/DDBJ databases">
        <authorList>
            <person name="Alioto T."/>
            <person name="Alioto T."/>
            <person name="Gomez Garrido J."/>
        </authorList>
    </citation>
    <scope>NUCLEOTIDE SEQUENCE</scope>
</reference>
<keyword evidence="1" id="KW-0472">Membrane</keyword>
<dbReference type="AlphaFoldDB" id="A0A8D9E8Z3"/>